<organism evidence="1 2">
    <name type="scientific">Datura stramonium</name>
    <name type="common">Jimsonweed</name>
    <name type="synonym">Common thornapple</name>
    <dbReference type="NCBI Taxonomy" id="4076"/>
    <lineage>
        <taxon>Eukaryota</taxon>
        <taxon>Viridiplantae</taxon>
        <taxon>Streptophyta</taxon>
        <taxon>Embryophyta</taxon>
        <taxon>Tracheophyta</taxon>
        <taxon>Spermatophyta</taxon>
        <taxon>Magnoliopsida</taxon>
        <taxon>eudicotyledons</taxon>
        <taxon>Gunneridae</taxon>
        <taxon>Pentapetalae</taxon>
        <taxon>asterids</taxon>
        <taxon>lamiids</taxon>
        <taxon>Solanales</taxon>
        <taxon>Solanaceae</taxon>
        <taxon>Solanoideae</taxon>
        <taxon>Datureae</taxon>
        <taxon>Datura</taxon>
    </lineage>
</organism>
<gene>
    <name evidence="1" type="ORF">HAX54_014950</name>
</gene>
<comment type="caution">
    <text evidence="1">The sequence shown here is derived from an EMBL/GenBank/DDBJ whole genome shotgun (WGS) entry which is preliminary data.</text>
</comment>
<dbReference type="EMBL" id="JACEIK010001943">
    <property type="protein sequence ID" value="MCD7473235.1"/>
    <property type="molecule type" value="Genomic_DNA"/>
</dbReference>
<accession>A0ABS8TR95</accession>
<keyword evidence="2" id="KW-1185">Reference proteome</keyword>
<protein>
    <submittedName>
        <fullName evidence="1">Uncharacterized protein</fullName>
    </submittedName>
</protein>
<sequence length="102" mass="12013">MDGHLVLEGNIILFHSRQAKVVLCYTLIRRYVLYVGVGHGAFPLLLHLEVDMMLQAKVYWLKLVSSFTHLAVLIRRFDHRTCFKLLDALHWLELELHQRFAD</sequence>
<dbReference type="Proteomes" id="UP000823775">
    <property type="component" value="Unassembled WGS sequence"/>
</dbReference>
<name>A0ABS8TR95_DATST</name>
<proteinExistence type="predicted"/>
<evidence type="ECO:0000313" key="1">
    <source>
        <dbReference type="EMBL" id="MCD7473235.1"/>
    </source>
</evidence>
<reference evidence="1 2" key="1">
    <citation type="journal article" date="2021" name="BMC Genomics">
        <title>Datura genome reveals duplications of psychoactive alkaloid biosynthetic genes and high mutation rate following tissue culture.</title>
        <authorList>
            <person name="Rajewski A."/>
            <person name="Carter-House D."/>
            <person name="Stajich J."/>
            <person name="Litt A."/>
        </authorList>
    </citation>
    <scope>NUCLEOTIDE SEQUENCE [LARGE SCALE GENOMIC DNA]</scope>
    <source>
        <strain evidence="1">AR-01</strain>
    </source>
</reference>
<evidence type="ECO:0000313" key="2">
    <source>
        <dbReference type="Proteomes" id="UP000823775"/>
    </source>
</evidence>